<dbReference type="GO" id="GO:0016020">
    <property type="term" value="C:membrane"/>
    <property type="evidence" value="ECO:0007669"/>
    <property type="project" value="UniProtKB-SubCell"/>
</dbReference>
<dbReference type="GO" id="GO:0008528">
    <property type="term" value="F:G protein-coupled peptide receptor activity"/>
    <property type="evidence" value="ECO:0007669"/>
    <property type="project" value="InterPro"/>
</dbReference>
<evidence type="ECO:0000256" key="2">
    <source>
        <dbReference type="ARBA" id="ARBA00022692"/>
    </source>
</evidence>
<keyword evidence="3 5" id="KW-1133">Transmembrane helix</keyword>
<evidence type="ECO:0000256" key="1">
    <source>
        <dbReference type="ARBA" id="ARBA00004370"/>
    </source>
</evidence>
<dbReference type="PRINTS" id="PR00237">
    <property type="entry name" value="GPCRRHODOPSN"/>
</dbReference>
<feature type="transmembrane region" description="Helical" evidence="5">
    <location>
        <begin position="12"/>
        <end position="38"/>
    </location>
</feature>
<dbReference type="EMBL" id="CAXITT010000057">
    <property type="protein sequence ID" value="CAL1529859.1"/>
    <property type="molecule type" value="Genomic_DNA"/>
</dbReference>
<evidence type="ECO:0000313" key="7">
    <source>
        <dbReference type="EMBL" id="CAL1529859.1"/>
    </source>
</evidence>
<dbReference type="PANTHER" id="PTHR46641:SF2">
    <property type="entry name" value="FMRFAMIDE RECEPTOR"/>
    <property type="match status" value="1"/>
</dbReference>
<keyword evidence="4 5" id="KW-0472">Membrane</keyword>
<reference evidence="7 8" key="1">
    <citation type="submission" date="2024-04" db="EMBL/GenBank/DDBJ databases">
        <authorList>
            <consortium name="Genoscope - CEA"/>
            <person name="William W."/>
        </authorList>
    </citation>
    <scope>NUCLEOTIDE SEQUENCE [LARGE SCALE GENOMIC DNA]</scope>
</reference>
<feature type="transmembrane region" description="Helical" evidence="5">
    <location>
        <begin position="238"/>
        <end position="266"/>
    </location>
</feature>
<feature type="transmembrane region" description="Helical" evidence="5">
    <location>
        <begin position="278"/>
        <end position="302"/>
    </location>
</feature>
<dbReference type="PROSITE" id="PS50262">
    <property type="entry name" value="G_PROTEIN_RECEP_F1_2"/>
    <property type="match status" value="1"/>
</dbReference>
<dbReference type="Gene3D" id="1.20.1070.10">
    <property type="entry name" value="Rhodopsin 7-helix transmembrane proteins"/>
    <property type="match status" value="1"/>
</dbReference>
<sequence>LLSEWYKSAFILINHVILSSLFCLFGIGGNVINICVFVKQGLSKSMNANFFAMAVSDILETVAQLWQNVCLNPYLLRTDSIIDFDDIQYLTAGWPSLVLVRITGWITVYVTAERCLSVTFPLNIKQIVTPRRTAAILVFIYVTNIAGVIPLYFSAYFSWNFYPAQNRTKLGISFRRNKHDVESLIFSIQASLTIIAFCSVVVLTSFLIVQLNLKSKWRRTSTLEVGKSHGISSRERKAVAMVIVVASVLLICYTPAVVCSLATAITHDFSITGEQVNVFHAVWSFAFLFHSMNSSVAVILYYKMSSKYRETFRDIFPRWGKIGFR</sequence>
<gene>
    <name evidence="7" type="ORF">GSLYS_00003992001</name>
</gene>
<comment type="caution">
    <text evidence="7">The sequence shown here is derived from an EMBL/GenBank/DDBJ whole genome shotgun (WGS) entry which is preliminary data.</text>
</comment>
<comment type="subcellular location">
    <subcellularLocation>
        <location evidence="1">Membrane</location>
    </subcellularLocation>
</comment>
<dbReference type="AlphaFoldDB" id="A0AAV2H809"/>
<feature type="non-terminal residue" evidence="7">
    <location>
        <position position="1"/>
    </location>
</feature>
<feature type="transmembrane region" description="Helical" evidence="5">
    <location>
        <begin position="184"/>
        <end position="209"/>
    </location>
</feature>
<evidence type="ECO:0000259" key="6">
    <source>
        <dbReference type="PROSITE" id="PS50262"/>
    </source>
</evidence>
<dbReference type="Proteomes" id="UP001497497">
    <property type="component" value="Unassembled WGS sequence"/>
</dbReference>
<dbReference type="PANTHER" id="PTHR46641">
    <property type="entry name" value="FMRFAMIDE RECEPTOR-RELATED"/>
    <property type="match status" value="1"/>
</dbReference>
<dbReference type="SUPFAM" id="SSF81321">
    <property type="entry name" value="Family A G protein-coupled receptor-like"/>
    <property type="match status" value="1"/>
</dbReference>
<dbReference type="InterPro" id="IPR000276">
    <property type="entry name" value="GPCR_Rhodpsn"/>
</dbReference>
<dbReference type="InterPro" id="IPR019427">
    <property type="entry name" value="7TM_GPCR_serpentine_rcpt_Srw"/>
</dbReference>
<evidence type="ECO:0000313" key="8">
    <source>
        <dbReference type="Proteomes" id="UP001497497"/>
    </source>
</evidence>
<protein>
    <recommendedName>
        <fullName evidence="6">G-protein coupled receptors family 1 profile domain-containing protein</fullName>
    </recommendedName>
</protein>
<organism evidence="7 8">
    <name type="scientific">Lymnaea stagnalis</name>
    <name type="common">Great pond snail</name>
    <name type="synonym">Helix stagnalis</name>
    <dbReference type="NCBI Taxonomy" id="6523"/>
    <lineage>
        <taxon>Eukaryota</taxon>
        <taxon>Metazoa</taxon>
        <taxon>Spiralia</taxon>
        <taxon>Lophotrochozoa</taxon>
        <taxon>Mollusca</taxon>
        <taxon>Gastropoda</taxon>
        <taxon>Heterobranchia</taxon>
        <taxon>Euthyneura</taxon>
        <taxon>Panpulmonata</taxon>
        <taxon>Hygrophila</taxon>
        <taxon>Lymnaeoidea</taxon>
        <taxon>Lymnaeidae</taxon>
        <taxon>Lymnaea</taxon>
    </lineage>
</organism>
<evidence type="ECO:0000256" key="4">
    <source>
        <dbReference type="ARBA" id="ARBA00023136"/>
    </source>
</evidence>
<proteinExistence type="predicted"/>
<evidence type="ECO:0000256" key="5">
    <source>
        <dbReference type="SAM" id="Phobius"/>
    </source>
</evidence>
<name>A0AAV2H809_LYMST</name>
<feature type="domain" description="G-protein coupled receptors family 1 profile" evidence="6">
    <location>
        <begin position="29"/>
        <end position="301"/>
    </location>
</feature>
<dbReference type="Pfam" id="PF10324">
    <property type="entry name" value="7TM_GPCR_Srw"/>
    <property type="match status" value="1"/>
</dbReference>
<keyword evidence="8" id="KW-1185">Reference proteome</keyword>
<dbReference type="InterPro" id="IPR052954">
    <property type="entry name" value="GPCR-Ligand_Int"/>
</dbReference>
<feature type="transmembrane region" description="Helical" evidence="5">
    <location>
        <begin position="133"/>
        <end position="153"/>
    </location>
</feature>
<dbReference type="InterPro" id="IPR017452">
    <property type="entry name" value="GPCR_Rhodpsn_7TM"/>
</dbReference>
<evidence type="ECO:0000256" key="3">
    <source>
        <dbReference type="ARBA" id="ARBA00022989"/>
    </source>
</evidence>
<accession>A0AAV2H809</accession>
<keyword evidence="2 5" id="KW-0812">Transmembrane</keyword>